<dbReference type="SUPFAM" id="SSF48403">
    <property type="entry name" value="Ankyrin repeat"/>
    <property type="match status" value="1"/>
</dbReference>
<dbReference type="PROSITE" id="PS50088">
    <property type="entry name" value="ANK_REPEAT"/>
    <property type="match status" value="4"/>
</dbReference>
<evidence type="ECO:0000256" key="4">
    <source>
        <dbReference type="ARBA" id="ARBA00022741"/>
    </source>
</evidence>
<dbReference type="InterPro" id="IPR000719">
    <property type="entry name" value="Prot_kinase_dom"/>
</dbReference>
<keyword evidence="5" id="KW-0418">Kinase</keyword>
<keyword evidence="3" id="KW-0808">Transferase</keyword>
<keyword evidence="9" id="KW-0040">ANK repeat</keyword>
<feature type="domain" description="Protein kinase" evidence="11">
    <location>
        <begin position="15"/>
        <end position="266"/>
    </location>
</feature>
<feature type="binding site" evidence="10">
    <location>
        <position position="44"/>
    </location>
    <ligand>
        <name>ATP</name>
        <dbReference type="ChEBI" id="CHEBI:30616"/>
    </ligand>
</feature>
<dbReference type="Gene3D" id="1.10.510.10">
    <property type="entry name" value="Transferase(Phosphotransferase) domain 1"/>
    <property type="match status" value="1"/>
</dbReference>
<dbReference type="Gene3D" id="1.25.40.20">
    <property type="entry name" value="Ankyrin repeat-containing domain"/>
    <property type="match status" value="1"/>
</dbReference>
<evidence type="ECO:0000256" key="5">
    <source>
        <dbReference type="ARBA" id="ARBA00022777"/>
    </source>
</evidence>
<gene>
    <name evidence="12" type="ORF">IQ249_24070</name>
</gene>
<dbReference type="Pfam" id="PF12796">
    <property type="entry name" value="Ank_2"/>
    <property type="match status" value="2"/>
</dbReference>
<keyword evidence="2" id="KW-0723">Serine/threonine-protein kinase</keyword>
<name>A0A8J7E046_9CYAN</name>
<protein>
    <recommendedName>
        <fullName evidence="1">non-specific serine/threonine protein kinase</fullName>
        <ecNumber evidence="1">2.7.11.1</ecNumber>
    </recommendedName>
</protein>
<keyword evidence="4 10" id="KW-0547">Nucleotide-binding</keyword>
<evidence type="ECO:0000256" key="8">
    <source>
        <dbReference type="ARBA" id="ARBA00048679"/>
    </source>
</evidence>
<proteinExistence type="predicted"/>
<evidence type="ECO:0000256" key="3">
    <source>
        <dbReference type="ARBA" id="ARBA00022679"/>
    </source>
</evidence>
<evidence type="ECO:0000256" key="9">
    <source>
        <dbReference type="PROSITE-ProRule" id="PRU00023"/>
    </source>
</evidence>
<dbReference type="InterPro" id="IPR017441">
    <property type="entry name" value="Protein_kinase_ATP_BS"/>
</dbReference>
<dbReference type="SMART" id="SM00248">
    <property type="entry name" value="ANK"/>
    <property type="match status" value="5"/>
</dbReference>
<dbReference type="EMBL" id="JADEWZ010000071">
    <property type="protein sequence ID" value="MBE9118971.1"/>
    <property type="molecule type" value="Genomic_DNA"/>
</dbReference>
<reference evidence="12" key="1">
    <citation type="submission" date="2020-10" db="EMBL/GenBank/DDBJ databases">
        <authorList>
            <person name="Castelo-Branco R."/>
            <person name="Eusebio N."/>
            <person name="Adriana R."/>
            <person name="Vieira A."/>
            <person name="Brugerolle De Fraissinette N."/>
            <person name="Rezende De Castro R."/>
            <person name="Schneider M.P."/>
            <person name="Vasconcelos V."/>
            <person name="Leao P.N."/>
        </authorList>
    </citation>
    <scope>NUCLEOTIDE SEQUENCE</scope>
    <source>
        <strain evidence="12">LEGE 07157</strain>
    </source>
</reference>
<dbReference type="PROSITE" id="PS50011">
    <property type="entry name" value="PROTEIN_KINASE_DOM"/>
    <property type="match status" value="1"/>
</dbReference>
<keyword evidence="13" id="KW-1185">Reference proteome</keyword>
<dbReference type="GO" id="GO:0005524">
    <property type="term" value="F:ATP binding"/>
    <property type="evidence" value="ECO:0007669"/>
    <property type="project" value="UniProtKB-UniRule"/>
</dbReference>
<dbReference type="SUPFAM" id="SSF56112">
    <property type="entry name" value="Protein kinase-like (PK-like)"/>
    <property type="match status" value="1"/>
</dbReference>
<dbReference type="InterPro" id="IPR002110">
    <property type="entry name" value="Ankyrin_rpt"/>
</dbReference>
<dbReference type="AlphaFoldDB" id="A0A8J7E046"/>
<dbReference type="Pfam" id="PF00069">
    <property type="entry name" value="Pkinase"/>
    <property type="match status" value="1"/>
</dbReference>
<dbReference type="GO" id="GO:0004674">
    <property type="term" value="F:protein serine/threonine kinase activity"/>
    <property type="evidence" value="ECO:0007669"/>
    <property type="project" value="UniProtKB-KW"/>
</dbReference>
<keyword evidence="6 10" id="KW-0067">ATP-binding</keyword>
<dbReference type="PANTHER" id="PTHR24363:SF0">
    <property type="entry name" value="SERINE_THREONINE KINASE LIKE DOMAIN CONTAINING 1"/>
    <property type="match status" value="1"/>
</dbReference>
<evidence type="ECO:0000256" key="1">
    <source>
        <dbReference type="ARBA" id="ARBA00012513"/>
    </source>
</evidence>
<evidence type="ECO:0000259" key="11">
    <source>
        <dbReference type="PROSITE" id="PS50011"/>
    </source>
</evidence>
<evidence type="ECO:0000313" key="13">
    <source>
        <dbReference type="Proteomes" id="UP000654482"/>
    </source>
</evidence>
<evidence type="ECO:0000256" key="6">
    <source>
        <dbReference type="ARBA" id="ARBA00022840"/>
    </source>
</evidence>
<feature type="repeat" description="ANK" evidence="9">
    <location>
        <begin position="345"/>
        <end position="377"/>
    </location>
</feature>
<evidence type="ECO:0000256" key="10">
    <source>
        <dbReference type="PROSITE-ProRule" id="PRU10141"/>
    </source>
</evidence>
<dbReference type="PANTHER" id="PTHR24363">
    <property type="entry name" value="SERINE/THREONINE PROTEIN KINASE"/>
    <property type="match status" value="1"/>
</dbReference>
<comment type="catalytic activity">
    <reaction evidence="7">
        <text>L-threonyl-[protein] + ATP = O-phospho-L-threonyl-[protein] + ADP + H(+)</text>
        <dbReference type="Rhea" id="RHEA:46608"/>
        <dbReference type="Rhea" id="RHEA-COMP:11060"/>
        <dbReference type="Rhea" id="RHEA-COMP:11605"/>
        <dbReference type="ChEBI" id="CHEBI:15378"/>
        <dbReference type="ChEBI" id="CHEBI:30013"/>
        <dbReference type="ChEBI" id="CHEBI:30616"/>
        <dbReference type="ChEBI" id="CHEBI:61977"/>
        <dbReference type="ChEBI" id="CHEBI:456216"/>
        <dbReference type="EC" id="2.7.11.1"/>
    </reaction>
</comment>
<dbReference type="InterPro" id="IPR011009">
    <property type="entry name" value="Kinase-like_dom_sf"/>
</dbReference>
<comment type="catalytic activity">
    <reaction evidence="8">
        <text>L-seryl-[protein] + ATP = O-phospho-L-seryl-[protein] + ADP + H(+)</text>
        <dbReference type="Rhea" id="RHEA:17989"/>
        <dbReference type="Rhea" id="RHEA-COMP:9863"/>
        <dbReference type="Rhea" id="RHEA-COMP:11604"/>
        <dbReference type="ChEBI" id="CHEBI:15378"/>
        <dbReference type="ChEBI" id="CHEBI:29999"/>
        <dbReference type="ChEBI" id="CHEBI:30616"/>
        <dbReference type="ChEBI" id="CHEBI:83421"/>
        <dbReference type="ChEBI" id="CHEBI:456216"/>
        <dbReference type="EC" id="2.7.11.1"/>
    </reaction>
</comment>
<dbReference type="InterPro" id="IPR036770">
    <property type="entry name" value="Ankyrin_rpt-contain_sf"/>
</dbReference>
<dbReference type="RefSeq" id="WP_194032065.1">
    <property type="nucleotide sequence ID" value="NZ_JADEWZ010000071.1"/>
</dbReference>
<accession>A0A8J7E046</accession>
<evidence type="ECO:0000313" key="12">
    <source>
        <dbReference type="EMBL" id="MBE9118971.1"/>
    </source>
</evidence>
<organism evidence="12 13">
    <name type="scientific">Lusitaniella coriacea LEGE 07157</name>
    <dbReference type="NCBI Taxonomy" id="945747"/>
    <lineage>
        <taxon>Bacteria</taxon>
        <taxon>Bacillati</taxon>
        <taxon>Cyanobacteriota</taxon>
        <taxon>Cyanophyceae</taxon>
        <taxon>Spirulinales</taxon>
        <taxon>Lusitaniellaceae</taxon>
        <taxon>Lusitaniella</taxon>
    </lineage>
</organism>
<dbReference type="Proteomes" id="UP000654482">
    <property type="component" value="Unassembled WGS sequence"/>
</dbReference>
<feature type="repeat" description="ANK" evidence="9">
    <location>
        <begin position="415"/>
        <end position="462"/>
    </location>
</feature>
<sequence length="489" mass="55054">MGQLHKPGEIVAKRYCILNVLGEGGSGVTYRAKDLKEKEQVALKALSLRQIKDWKNIDRFEREARVLAQLKHPAIPRYLDYFQVDAEEDRAFYITQQLAEGESLETWINKGWHATERDVRNIAEQILEVLVYLHSLNPPIVHRDIKPQNIIRQPDGRVFLVDFGAVQEIYHSTLARSSTVAGTFGYMAPEQFMGQAVPGSDLYGLGATLLFLLTHRSPAELPTNQLKIDFRDRVRTSEAFADILEKLLEPDLDNRFSSATEALKALRDKKSQQARSIQRKPTKVLAGLAIGTVVTVLLFEGFKYPLMSTLGFTPYPFYTAIRDNDLETARTYLDKGIRINTRDARNSSPLHWSVSNNSVDVAQLLIERGANIHDTYDAYQKDAHTVLHTAVHHDTKEMAKLLLDFGAKVNARNAFGQTPLHSAIIKKGRYEYYGMDSTQPAPALEVLELLVARGADVDAKDNSGQTPLDYAKEYGYNEVIAFLKRHGGN</sequence>
<evidence type="ECO:0000256" key="2">
    <source>
        <dbReference type="ARBA" id="ARBA00022527"/>
    </source>
</evidence>
<feature type="repeat" description="ANK" evidence="9">
    <location>
        <begin position="463"/>
        <end position="489"/>
    </location>
</feature>
<comment type="caution">
    <text evidence="12">The sequence shown here is derived from an EMBL/GenBank/DDBJ whole genome shotgun (WGS) entry which is preliminary data.</text>
</comment>
<dbReference type="CDD" id="cd14014">
    <property type="entry name" value="STKc_PknB_like"/>
    <property type="match status" value="1"/>
</dbReference>
<dbReference type="PROSITE" id="PS00107">
    <property type="entry name" value="PROTEIN_KINASE_ATP"/>
    <property type="match status" value="1"/>
</dbReference>
<dbReference type="EC" id="2.7.11.1" evidence="1"/>
<dbReference type="SMART" id="SM00220">
    <property type="entry name" value="S_TKc"/>
    <property type="match status" value="1"/>
</dbReference>
<feature type="repeat" description="ANK" evidence="9">
    <location>
        <begin position="382"/>
        <end position="414"/>
    </location>
</feature>
<dbReference type="PROSITE" id="PS50297">
    <property type="entry name" value="ANK_REP_REGION"/>
    <property type="match status" value="3"/>
</dbReference>
<evidence type="ECO:0000256" key="7">
    <source>
        <dbReference type="ARBA" id="ARBA00047899"/>
    </source>
</evidence>